<name>A0A1Q8ZY49_9HYPH</name>
<dbReference type="OrthoDB" id="9800698at2"/>
<gene>
    <name evidence="2" type="ORF">BJF95_14180</name>
</gene>
<dbReference type="STRING" id="1867956.BJF95_14180"/>
<reference evidence="2 3" key="1">
    <citation type="submission" date="2016-09" db="EMBL/GenBank/DDBJ databases">
        <title>Rhizobium oryziradicis sp. nov., isolated from the root of rice.</title>
        <authorList>
            <person name="Zhao J."/>
            <person name="Zhang X."/>
        </authorList>
    </citation>
    <scope>NUCLEOTIDE SEQUENCE [LARGE SCALE GENOMIC DNA]</scope>
    <source>
        <strain evidence="2 3">N19</strain>
    </source>
</reference>
<dbReference type="InterPro" id="IPR053277">
    <property type="entry name" value="Endomembrane_traffic_mod"/>
</dbReference>
<dbReference type="PANTHER" id="PTHR45005:SF2">
    <property type="entry name" value="PROTEIN HLB1"/>
    <property type="match status" value="1"/>
</dbReference>
<dbReference type="Gene3D" id="3.40.50.1220">
    <property type="entry name" value="TPP-binding domain"/>
    <property type="match status" value="1"/>
</dbReference>
<evidence type="ECO:0000313" key="2">
    <source>
        <dbReference type="EMBL" id="OLP46835.1"/>
    </source>
</evidence>
<dbReference type="InterPro" id="IPR029035">
    <property type="entry name" value="DHS-like_NAD/FAD-binding_dom"/>
</dbReference>
<dbReference type="InterPro" id="IPR019734">
    <property type="entry name" value="TPR_rpt"/>
</dbReference>
<proteinExistence type="predicted"/>
<evidence type="ECO:0008006" key="4">
    <source>
        <dbReference type="Google" id="ProtNLM"/>
    </source>
</evidence>
<evidence type="ECO:0000256" key="1">
    <source>
        <dbReference type="PROSITE-ProRule" id="PRU00339"/>
    </source>
</evidence>
<dbReference type="EMBL" id="MKIM01000018">
    <property type="protein sequence ID" value="OLP46835.1"/>
    <property type="molecule type" value="Genomic_DNA"/>
</dbReference>
<keyword evidence="1" id="KW-0802">TPR repeat</keyword>
<dbReference type="InterPro" id="IPR011990">
    <property type="entry name" value="TPR-like_helical_dom_sf"/>
</dbReference>
<dbReference type="Gene3D" id="1.25.40.10">
    <property type="entry name" value="Tetratricopeptide repeat domain"/>
    <property type="match status" value="2"/>
</dbReference>
<dbReference type="PROSITE" id="PS50005">
    <property type="entry name" value="TPR"/>
    <property type="match status" value="1"/>
</dbReference>
<organism evidence="2 3">
    <name type="scientific">Rhizobium oryziradicis</name>
    <dbReference type="NCBI Taxonomy" id="1867956"/>
    <lineage>
        <taxon>Bacteria</taxon>
        <taxon>Pseudomonadati</taxon>
        <taxon>Pseudomonadota</taxon>
        <taxon>Alphaproteobacteria</taxon>
        <taxon>Hyphomicrobiales</taxon>
        <taxon>Rhizobiaceae</taxon>
        <taxon>Rhizobium/Agrobacterium group</taxon>
        <taxon>Rhizobium</taxon>
    </lineage>
</organism>
<dbReference type="PANTHER" id="PTHR45005">
    <property type="match status" value="1"/>
</dbReference>
<evidence type="ECO:0000313" key="3">
    <source>
        <dbReference type="Proteomes" id="UP000186894"/>
    </source>
</evidence>
<comment type="caution">
    <text evidence="2">The sequence shown here is derived from an EMBL/GenBank/DDBJ whole genome shotgun (WGS) entry which is preliminary data.</text>
</comment>
<accession>A0A1Q8ZY49</accession>
<dbReference type="RefSeq" id="WP_075637571.1">
    <property type="nucleotide sequence ID" value="NZ_MKIM01000018.1"/>
</dbReference>
<dbReference type="AlphaFoldDB" id="A0A1Q8ZY49"/>
<dbReference type="Pfam" id="PF13289">
    <property type="entry name" value="SIR2_2"/>
    <property type="match status" value="1"/>
</dbReference>
<dbReference type="Proteomes" id="UP000186894">
    <property type="component" value="Unassembled WGS sequence"/>
</dbReference>
<dbReference type="SUPFAM" id="SSF52467">
    <property type="entry name" value="DHS-like NAD/FAD-binding domain"/>
    <property type="match status" value="1"/>
</dbReference>
<dbReference type="SUPFAM" id="SSF48452">
    <property type="entry name" value="TPR-like"/>
    <property type="match status" value="1"/>
</dbReference>
<sequence>MTKYTSEDVAELANTIQQAEGRFIFLTGAGMSVSAGIPTANGIIQEIHQKFPQRFDRMDAKSKWDYYLCMQKLPPSERKRLLSAHLAASKINWAHIALAGMIKANLVKRVVTFNFDNILARACGLLGQYLATYDYGVAPNERTDFIADPSIVHLHGQGAAQVMKNTVAEAEAHAHKVEPLISDLFSDNHLIVLGYSGRTDHIFPLLEKYYTGETHIYWIGHSEEPDAHLTSLLKQNYCHYLGGADADRFMIDLAQELYCFPPEVIADPAGHLISELSDITAFPLEKIDAAKDILGSTIERLRENQGALQLSFVQNAVLQGRPEDIITQNESSLEYGDRKLFESKNDSDIHAWAHFSKGYRLSKSSEKADDLELLINATAEYSKAVSLKPDFSEALNNWGIVLAKQAWIQQDASLFTQAIDKFQRANQIKQDDPGTLNNWGNTLSDLAKMKQDENLFVQACEKYQRANQLRPDSAGTFNNWGNSLANLASLQQDESLFIQSIEKYERANQRRENHPGTFNNWGNALTNLAKLMQDEELFRQAIEKFERANDLSPEDPDTFQNWGNALTNLAKLKQDEELFKLAIEKFEHANQLTLNRSSALAA</sequence>
<protein>
    <recommendedName>
        <fullName evidence="4">SIR2-like domain-containing protein</fullName>
    </recommendedName>
</protein>
<feature type="repeat" description="TPR" evidence="1">
    <location>
        <begin position="522"/>
        <end position="555"/>
    </location>
</feature>
<keyword evidence="3" id="KW-1185">Reference proteome</keyword>